<dbReference type="Gene3D" id="1.10.730.10">
    <property type="entry name" value="Isoleucyl-tRNA Synthetase, Domain 1"/>
    <property type="match status" value="1"/>
</dbReference>
<dbReference type="Pfam" id="PF09334">
    <property type="entry name" value="tRNA-synt_1g"/>
    <property type="match status" value="2"/>
</dbReference>
<evidence type="ECO:0000256" key="8">
    <source>
        <dbReference type="ARBA" id="ARBA00030904"/>
    </source>
</evidence>
<dbReference type="GO" id="GO:0005524">
    <property type="term" value="F:ATP binding"/>
    <property type="evidence" value="ECO:0007669"/>
    <property type="project" value="UniProtKB-KW"/>
</dbReference>
<proteinExistence type="inferred from homology"/>
<dbReference type="Gene3D" id="2.170.220.10">
    <property type="match status" value="1"/>
</dbReference>
<dbReference type="NCBIfam" id="TIGR00398">
    <property type="entry name" value="metG"/>
    <property type="match status" value="1"/>
</dbReference>
<sequence length="458" mass="52494">MSKGFFITCAIDYPNARLHMGHIYEKTIADVIARVHRLNGEKVLFTVGSDEHGEKVAEIAAKEGLSTQEYVTKMSDGFQKLMDSSGISYDRFVRTTDKDHIHAAQTFFQKMWDADDIYPDMYEGWYCISDETFWLEKDLVEGKCPNAWCHKPVKRVKEESYFFKWSAYQEKLEKWYADVPENVFPDFRKKEMENFMKNGLRDVSFSRKSIKWGIPTPMNKEHTIYVWSDALVNYLTVCGYPDKKYADFWPADIHVIGMDINRFHSLLWPAMLMSARIPLPKQILVHGFINDANGTKMSKSLGNVIDPLEIISKYGVESLRYYLLREAPLGNDLSFSEKNLMDRSNAELADSVGNLVFRVLSMLEKYTNGVIPASAHNSEVLAQTHALAQEAYAYYLAHDIQNALVVSMKIAALGNKFIADTQPWKLMKEGKREEVEMLLATEVEIIRVLATLLSPVLP</sequence>
<dbReference type="InterPro" id="IPR033911">
    <property type="entry name" value="MetRS_core"/>
</dbReference>
<dbReference type="InterPro" id="IPR041872">
    <property type="entry name" value="Anticodon_Met"/>
</dbReference>
<dbReference type="InterPro" id="IPR001412">
    <property type="entry name" value="aa-tRNA-synth_I_CS"/>
</dbReference>
<dbReference type="InterPro" id="IPR009080">
    <property type="entry name" value="tRNAsynth_Ia_anticodon-bd"/>
</dbReference>
<dbReference type="Gene3D" id="3.40.50.620">
    <property type="entry name" value="HUPs"/>
    <property type="match status" value="1"/>
</dbReference>
<keyword evidence="4 9" id="KW-0547">Nucleotide-binding</keyword>
<evidence type="ECO:0000313" key="11">
    <source>
        <dbReference type="EMBL" id="MBM3282563.1"/>
    </source>
</evidence>
<dbReference type="CDD" id="cd07957">
    <property type="entry name" value="Anticodon_Ia_Met"/>
    <property type="match status" value="1"/>
</dbReference>
<evidence type="ECO:0000256" key="5">
    <source>
        <dbReference type="ARBA" id="ARBA00022840"/>
    </source>
</evidence>
<comment type="similarity">
    <text evidence="9">Belongs to the class-I aminoacyl-tRNA synthetase family.</text>
</comment>
<dbReference type="SUPFAM" id="SSF47323">
    <property type="entry name" value="Anticodon-binding domain of a subclass of class I aminoacyl-tRNA synthetases"/>
    <property type="match status" value="1"/>
</dbReference>
<evidence type="ECO:0000313" key="12">
    <source>
        <dbReference type="Proteomes" id="UP000774699"/>
    </source>
</evidence>
<feature type="domain" description="Methionyl/Leucyl tRNA synthetase" evidence="10">
    <location>
        <begin position="6"/>
        <end position="149"/>
    </location>
</feature>
<protein>
    <recommendedName>
        <fullName evidence="2">methionine--tRNA ligase</fullName>
        <ecNumber evidence="2">6.1.1.10</ecNumber>
    </recommendedName>
    <alternativeName>
        <fullName evidence="8">Methionyl-tRNA synthetase</fullName>
    </alternativeName>
</protein>
<comment type="subcellular location">
    <subcellularLocation>
        <location evidence="1">Cytoplasm</location>
    </subcellularLocation>
</comment>
<dbReference type="GO" id="GO:0004825">
    <property type="term" value="F:methionine-tRNA ligase activity"/>
    <property type="evidence" value="ECO:0007669"/>
    <property type="project" value="UniProtKB-EC"/>
</dbReference>
<dbReference type="FunFam" id="2.170.220.10:FF:000002">
    <property type="entry name" value="Methionine--tRNA ligase"/>
    <property type="match status" value="1"/>
</dbReference>
<dbReference type="SUPFAM" id="SSF52374">
    <property type="entry name" value="Nucleotidylyl transferase"/>
    <property type="match status" value="1"/>
</dbReference>
<name>A0A8T4C7T9_9ARCH</name>
<dbReference type="GO" id="GO:0005737">
    <property type="term" value="C:cytoplasm"/>
    <property type="evidence" value="ECO:0007669"/>
    <property type="project" value="UniProtKB-SubCell"/>
</dbReference>
<gene>
    <name evidence="11" type="ORF">FJY86_04480</name>
</gene>
<accession>A0A8T4C7T9</accession>
<dbReference type="PANTHER" id="PTHR43326">
    <property type="entry name" value="METHIONYL-TRNA SYNTHETASE"/>
    <property type="match status" value="1"/>
</dbReference>
<dbReference type="InterPro" id="IPR023457">
    <property type="entry name" value="Met-tRNA_synth_2"/>
</dbReference>
<feature type="domain" description="Methionyl/Leucyl tRNA synthetase" evidence="10">
    <location>
        <begin position="155"/>
        <end position="360"/>
    </location>
</feature>
<keyword evidence="7 9" id="KW-0030">Aminoacyl-tRNA synthetase</keyword>
<dbReference type="InterPro" id="IPR014729">
    <property type="entry name" value="Rossmann-like_a/b/a_fold"/>
</dbReference>
<keyword evidence="5 9" id="KW-0067">ATP-binding</keyword>
<evidence type="ECO:0000256" key="3">
    <source>
        <dbReference type="ARBA" id="ARBA00022598"/>
    </source>
</evidence>
<dbReference type="EMBL" id="VGJJ01000046">
    <property type="protein sequence ID" value="MBM3282563.1"/>
    <property type="molecule type" value="Genomic_DNA"/>
</dbReference>
<dbReference type="GO" id="GO:0006431">
    <property type="term" value="P:methionyl-tRNA aminoacylation"/>
    <property type="evidence" value="ECO:0007669"/>
    <property type="project" value="InterPro"/>
</dbReference>
<evidence type="ECO:0000256" key="4">
    <source>
        <dbReference type="ARBA" id="ARBA00022741"/>
    </source>
</evidence>
<evidence type="ECO:0000256" key="7">
    <source>
        <dbReference type="ARBA" id="ARBA00023146"/>
    </source>
</evidence>
<keyword evidence="3 9" id="KW-0436">Ligase</keyword>
<evidence type="ECO:0000256" key="6">
    <source>
        <dbReference type="ARBA" id="ARBA00022917"/>
    </source>
</evidence>
<keyword evidence="6 9" id="KW-0648">Protein biosynthesis</keyword>
<dbReference type="Proteomes" id="UP000774699">
    <property type="component" value="Unassembled WGS sequence"/>
</dbReference>
<feature type="non-terminal residue" evidence="11">
    <location>
        <position position="458"/>
    </location>
</feature>
<evidence type="ECO:0000256" key="9">
    <source>
        <dbReference type="RuleBase" id="RU363039"/>
    </source>
</evidence>
<dbReference type="InterPro" id="IPR014758">
    <property type="entry name" value="Met-tRNA_synth"/>
</dbReference>
<organism evidence="11 12">
    <name type="scientific">Candidatus Iainarchaeum sp</name>
    <dbReference type="NCBI Taxonomy" id="3101447"/>
    <lineage>
        <taxon>Archaea</taxon>
        <taxon>Candidatus Iainarchaeota</taxon>
        <taxon>Candidatus Iainarchaeia</taxon>
        <taxon>Candidatus Iainarchaeales</taxon>
        <taxon>Candidatus Iainarchaeaceae</taxon>
        <taxon>Candidatus Iainarchaeum</taxon>
    </lineage>
</organism>
<evidence type="ECO:0000259" key="10">
    <source>
        <dbReference type="Pfam" id="PF09334"/>
    </source>
</evidence>
<comment type="caution">
    <text evidence="11">The sequence shown here is derived from an EMBL/GenBank/DDBJ whole genome shotgun (WGS) entry which is preliminary data.</text>
</comment>
<dbReference type="PANTHER" id="PTHR43326:SF1">
    <property type="entry name" value="METHIONINE--TRNA LIGASE, MITOCHONDRIAL"/>
    <property type="match status" value="1"/>
</dbReference>
<dbReference type="CDD" id="cd00814">
    <property type="entry name" value="MetRS_core"/>
    <property type="match status" value="1"/>
</dbReference>
<reference evidence="11" key="1">
    <citation type="submission" date="2019-03" db="EMBL/GenBank/DDBJ databases">
        <title>Lake Tanganyika Metagenome-Assembled Genomes (MAGs).</title>
        <authorList>
            <person name="Tran P."/>
        </authorList>
    </citation>
    <scope>NUCLEOTIDE SEQUENCE</scope>
    <source>
        <strain evidence="11">M_DeepCast_50m_m2_156</strain>
    </source>
</reference>
<dbReference type="InterPro" id="IPR015413">
    <property type="entry name" value="Methionyl/Leucyl_tRNA_Synth"/>
</dbReference>
<dbReference type="EC" id="6.1.1.10" evidence="2"/>
<dbReference type="PROSITE" id="PS00178">
    <property type="entry name" value="AA_TRNA_LIGASE_I"/>
    <property type="match status" value="1"/>
</dbReference>
<evidence type="ECO:0000256" key="2">
    <source>
        <dbReference type="ARBA" id="ARBA00012838"/>
    </source>
</evidence>
<dbReference type="AlphaFoldDB" id="A0A8T4C7T9"/>
<dbReference type="PRINTS" id="PR01041">
    <property type="entry name" value="TRNASYNTHMET"/>
</dbReference>
<evidence type="ECO:0000256" key="1">
    <source>
        <dbReference type="ARBA" id="ARBA00004496"/>
    </source>
</evidence>